<gene>
    <name evidence="7" type="ORF">SCD_n01746</name>
</gene>
<dbReference type="STRING" id="1163617.SCD_n01746"/>
<keyword evidence="8" id="KW-1185">Reference proteome</keyword>
<feature type="transmembrane region" description="Helical" evidence="6">
    <location>
        <begin position="124"/>
        <end position="142"/>
    </location>
</feature>
<dbReference type="Proteomes" id="UP000015559">
    <property type="component" value="Chromosome"/>
</dbReference>
<organism evidence="7 8">
    <name type="scientific">Sulfuricella denitrificans (strain DSM 22764 / NBRC 105220 / skB26)</name>
    <dbReference type="NCBI Taxonomy" id="1163617"/>
    <lineage>
        <taxon>Bacteria</taxon>
        <taxon>Pseudomonadati</taxon>
        <taxon>Pseudomonadota</taxon>
        <taxon>Betaproteobacteria</taxon>
        <taxon>Nitrosomonadales</taxon>
        <taxon>Sulfuricellaceae</taxon>
        <taxon>Sulfuricella</taxon>
    </lineage>
</organism>
<evidence type="ECO:0000256" key="5">
    <source>
        <dbReference type="ARBA" id="ARBA00023136"/>
    </source>
</evidence>
<dbReference type="NCBIfam" id="TIGR00374">
    <property type="entry name" value="flippase-like domain"/>
    <property type="match status" value="1"/>
</dbReference>
<evidence type="ECO:0000256" key="3">
    <source>
        <dbReference type="ARBA" id="ARBA00022692"/>
    </source>
</evidence>
<feature type="transmembrane region" description="Helical" evidence="6">
    <location>
        <begin position="157"/>
        <end position="175"/>
    </location>
</feature>
<keyword evidence="4 6" id="KW-1133">Transmembrane helix</keyword>
<dbReference type="RefSeq" id="WP_009204753.1">
    <property type="nucleotide sequence ID" value="NC_022357.1"/>
</dbReference>
<dbReference type="HOGENOM" id="CLU_048072_4_0_4"/>
<dbReference type="PANTHER" id="PTHR40277:SF1">
    <property type="entry name" value="BLL5419 PROTEIN"/>
    <property type="match status" value="1"/>
</dbReference>
<feature type="transmembrane region" description="Helical" evidence="6">
    <location>
        <begin position="210"/>
        <end position="230"/>
    </location>
</feature>
<dbReference type="KEGG" id="sdr:SCD_n01746"/>
<comment type="subcellular location">
    <subcellularLocation>
        <location evidence="1">Cell membrane</location>
        <topology evidence="1">Multi-pass membrane protein</topology>
    </subcellularLocation>
</comment>
<evidence type="ECO:0000256" key="6">
    <source>
        <dbReference type="SAM" id="Phobius"/>
    </source>
</evidence>
<evidence type="ECO:0000313" key="8">
    <source>
        <dbReference type="Proteomes" id="UP000015559"/>
    </source>
</evidence>
<dbReference type="GO" id="GO:0005886">
    <property type="term" value="C:plasma membrane"/>
    <property type="evidence" value="ECO:0007669"/>
    <property type="project" value="UniProtKB-SubCell"/>
</dbReference>
<dbReference type="EMBL" id="AP013066">
    <property type="protein sequence ID" value="BAN35561.1"/>
    <property type="molecule type" value="Genomic_DNA"/>
</dbReference>
<dbReference type="eggNOG" id="COG0392">
    <property type="taxonomic scope" value="Bacteria"/>
</dbReference>
<feature type="transmembrane region" description="Helical" evidence="6">
    <location>
        <begin position="236"/>
        <end position="254"/>
    </location>
</feature>
<dbReference type="AlphaFoldDB" id="S6AHD6"/>
<name>S6AHD6_SULDS</name>
<keyword evidence="5 6" id="KW-0472">Membrane</keyword>
<dbReference type="InterPro" id="IPR022791">
    <property type="entry name" value="L-PG_synthase/AglD"/>
</dbReference>
<protein>
    <submittedName>
        <fullName evidence="7">Uncharacterized protein</fullName>
    </submittedName>
</protein>
<keyword evidence="3 6" id="KW-0812">Transmembrane</keyword>
<sequence>MSKTGIKILRFIAASCLLSAVIWYANPAKLVKTLSNVELRWFALAVAASILANIASALRWAHIARLFSLTAPAFPLIGIYGRGVTINNLLPGATLSGDMLRAYQLHKLGNPLGPSTLSVVLDRFSGLWVLCLVSAVAAALWSGTNSLTHDPALAQKLIIYAALLGSLILLPFLPLPRLEPKGQSKLDGLLRSWNSLAQQLALFRNNLPKMALQSVMVQIFSSLAFWLGGISVGLDISYWLVLALCAPVFIIAALPVGIGGWGTREFAAVLVFGFAGVSGEIATATAILYGLCAVIQGILYAPLFLLSRD</sequence>
<dbReference type="Pfam" id="PF03706">
    <property type="entry name" value="LPG_synthase_TM"/>
    <property type="match status" value="1"/>
</dbReference>
<dbReference type="PANTHER" id="PTHR40277">
    <property type="entry name" value="BLL5419 PROTEIN"/>
    <property type="match status" value="1"/>
</dbReference>
<evidence type="ECO:0000256" key="2">
    <source>
        <dbReference type="ARBA" id="ARBA00022475"/>
    </source>
</evidence>
<feature type="transmembrane region" description="Helical" evidence="6">
    <location>
        <begin position="43"/>
        <end position="61"/>
    </location>
</feature>
<proteinExistence type="predicted"/>
<evidence type="ECO:0000256" key="1">
    <source>
        <dbReference type="ARBA" id="ARBA00004651"/>
    </source>
</evidence>
<accession>S6AHD6</accession>
<reference evidence="7 8" key="1">
    <citation type="journal article" date="2012" name="Appl. Environ. Microbiol.">
        <title>Draft genome sequence of a psychrotolerant sulfur-oxidizing bacterium, Sulfuricella denitrificans skB26, and proteomic insights into cold adaptation.</title>
        <authorList>
            <person name="Watanabe T."/>
            <person name="Kojima H."/>
            <person name="Fukui M."/>
        </authorList>
    </citation>
    <scope>NUCLEOTIDE SEQUENCE [LARGE SCALE GENOMIC DNA]</scope>
    <source>
        <strain evidence="8">skB26</strain>
    </source>
</reference>
<feature type="transmembrane region" description="Helical" evidence="6">
    <location>
        <begin position="288"/>
        <end position="306"/>
    </location>
</feature>
<evidence type="ECO:0000313" key="7">
    <source>
        <dbReference type="EMBL" id="BAN35561.1"/>
    </source>
</evidence>
<evidence type="ECO:0000256" key="4">
    <source>
        <dbReference type="ARBA" id="ARBA00022989"/>
    </source>
</evidence>
<keyword evidence="2" id="KW-1003">Cell membrane</keyword>